<keyword evidence="5" id="KW-0812">Transmembrane</keyword>
<dbReference type="PANTHER" id="PTHR11214:SF3">
    <property type="entry name" value="BETA-1,3-GALACTOSYLTRANSFERASE 6"/>
    <property type="match status" value="1"/>
</dbReference>
<keyword evidence="7" id="KW-1133">Transmembrane helix</keyword>
<dbReference type="GO" id="GO:0006024">
    <property type="term" value="P:glycosaminoglycan biosynthetic process"/>
    <property type="evidence" value="ECO:0007669"/>
    <property type="project" value="TreeGrafter"/>
</dbReference>
<evidence type="ECO:0000256" key="3">
    <source>
        <dbReference type="ARBA" id="ARBA00022676"/>
    </source>
</evidence>
<evidence type="ECO:0000256" key="2">
    <source>
        <dbReference type="ARBA" id="ARBA00008661"/>
    </source>
</evidence>
<evidence type="ECO:0000313" key="12">
    <source>
        <dbReference type="Proteomes" id="UP001249851"/>
    </source>
</evidence>
<gene>
    <name evidence="11" type="ORF">P5673_024269</name>
</gene>
<keyword evidence="9" id="KW-0472">Membrane</keyword>
<evidence type="ECO:0000256" key="6">
    <source>
        <dbReference type="ARBA" id="ARBA00022968"/>
    </source>
</evidence>
<accession>A0AAD9UYD5</accession>
<reference evidence="11" key="2">
    <citation type="journal article" date="2023" name="Science">
        <title>Genomic signatures of disease resistance in endangered staghorn corals.</title>
        <authorList>
            <person name="Vollmer S.V."/>
            <person name="Selwyn J.D."/>
            <person name="Despard B.A."/>
            <person name="Roesel C.L."/>
        </authorList>
    </citation>
    <scope>NUCLEOTIDE SEQUENCE</scope>
    <source>
        <strain evidence="11">K2</strain>
    </source>
</reference>
<keyword evidence="8 10" id="KW-0333">Golgi apparatus</keyword>
<dbReference type="PANTHER" id="PTHR11214">
    <property type="entry name" value="BETA-1,3-N-ACETYLGLUCOSAMINYLTRANSFERASE"/>
    <property type="match status" value="1"/>
</dbReference>
<evidence type="ECO:0000256" key="5">
    <source>
        <dbReference type="ARBA" id="ARBA00022692"/>
    </source>
</evidence>
<evidence type="ECO:0000256" key="4">
    <source>
        <dbReference type="ARBA" id="ARBA00022679"/>
    </source>
</evidence>
<name>A0AAD9UYD5_ACRCE</name>
<protein>
    <recommendedName>
        <fullName evidence="10">Hexosyltransferase</fullName>
        <ecNumber evidence="10">2.4.1.-</ecNumber>
    </recommendedName>
</protein>
<dbReference type="Gene3D" id="3.90.550.50">
    <property type="match status" value="1"/>
</dbReference>
<sequence length="366" mass="43379">MASSLVLLFVFISLVLFEGLLVMVIINWPSLLQASKSSIQEALYAGSPEASVAVYHLFQPTQTPPKLLLFIAVLTHASRRARRDAIRDTWGSDCKIRRHEVFCGFFTDRVGLDNDTYRDISKENEEHNDLFFISFQDKLAFAERLLQTMEWAMERYNFDFFLRIDDDHFLCLDRLLHELNFRPKHALYWGFVHCKAKIVRVDEAWLILTRDLIDEILEKRNTSLLCSPYGDQAVAIWMNNSSKNVTYFMDNRRIIHKSAGKDQNFFTANLCINYMSLHGTYPRAMRQFWLVSRVFREKTVKFIMYNITEIKPFENLCPHSRQFDFRGFIKEYRFEPKRCSENPKWRVSHQEHLGREEAGERYSDYK</sequence>
<keyword evidence="3 10" id="KW-0328">Glycosyltransferase</keyword>
<keyword evidence="6" id="KW-0735">Signal-anchor</keyword>
<dbReference type="EMBL" id="JARQWQ010000071">
    <property type="protein sequence ID" value="KAK2554267.1"/>
    <property type="molecule type" value="Genomic_DNA"/>
</dbReference>
<keyword evidence="12" id="KW-1185">Reference proteome</keyword>
<dbReference type="GO" id="GO:0047220">
    <property type="term" value="F:galactosylxylosylprotein 3-beta-galactosyltransferase activity"/>
    <property type="evidence" value="ECO:0007669"/>
    <property type="project" value="TreeGrafter"/>
</dbReference>
<dbReference type="GO" id="GO:0000139">
    <property type="term" value="C:Golgi membrane"/>
    <property type="evidence" value="ECO:0007669"/>
    <property type="project" value="UniProtKB-SubCell"/>
</dbReference>
<dbReference type="InterPro" id="IPR002659">
    <property type="entry name" value="Glyco_trans_31"/>
</dbReference>
<evidence type="ECO:0000256" key="8">
    <source>
        <dbReference type="ARBA" id="ARBA00023034"/>
    </source>
</evidence>
<proteinExistence type="inferred from homology"/>
<evidence type="ECO:0000256" key="7">
    <source>
        <dbReference type="ARBA" id="ARBA00022989"/>
    </source>
</evidence>
<evidence type="ECO:0000256" key="1">
    <source>
        <dbReference type="ARBA" id="ARBA00004323"/>
    </source>
</evidence>
<dbReference type="GO" id="GO:0006493">
    <property type="term" value="P:protein O-linked glycosylation"/>
    <property type="evidence" value="ECO:0007669"/>
    <property type="project" value="TreeGrafter"/>
</dbReference>
<dbReference type="EC" id="2.4.1.-" evidence="10"/>
<comment type="caution">
    <text evidence="11">The sequence shown here is derived from an EMBL/GenBank/DDBJ whole genome shotgun (WGS) entry which is preliminary data.</text>
</comment>
<keyword evidence="4" id="KW-0808">Transferase</keyword>
<evidence type="ECO:0000256" key="10">
    <source>
        <dbReference type="RuleBase" id="RU363063"/>
    </source>
</evidence>
<comment type="similarity">
    <text evidence="2 10">Belongs to the glycosyltransferase 31 family.</text>
</comment>
<dbReference type="AlphaFoldDB" id="A0AAD9UYD5"/>
<reference evidence="11" key="1">
    <citation type="journal article" date="2023" name="G3 (Bethesda)">
        <title>Whole genome assembly and annotation of the endangered Caribbean coral Acropora cervicornis.</title>
        <authorList>
            <person name="Selwyn J.D."/>
            <person name="Vollmer S.V."/>
        </authorList>
    </citation>
    <scope>NUCLEOTIDE SEQUENCE</scope>
    <source>
        <strain evidence="11">K2</strain>
    </source>
</reference>
<organism evidence="11 12">
    <name type="scientific">Acropora cervicornis</name>
    <name type="common">Staghorn coral</name>
    <dbReference type="NCBI Taxonomy" id="6130"/>
    <lineage>
        <taxon>Eukaryota</taxon>
        <taxon>Metazoa</taxon>
        <taxon>Cnidaria</taxon>
        <taxon>Anthozoa</taxon>
        <taxon>Hexacorallia</taxon>
        <taxon>Scleractinia</taxon>
        <taxon>Astrocoeniina</taxon>
        <taxon>Acroporidae</taxon>
        <taxon>Acropora</taxon>
    </lineage>
</organism>
<dbReference type="Proteomes" id="UP001249851">
    <property type="component" value="Unassembled WGS sequence"/>
</dbReference>
<dbReference type="Pfam" id="PF01762">
    <property type="entry name" value="Galactosyl_T"/>
    <property type="match status" value="1"/>
</dbReference>
<evidence type="ECO:0000313" key="11">
    <source>
        <dbReference type="EMBL" id="KAK2554267.1"/>
    </source>
</evidence>
<evidence type="ECO:0000256" key="9">
    <source>
        <dbReference type="ARBA" id="ARBA00023136"/>
    </source>
</evidence>
<comment type="subcellular location">
    <subcellularLocation>
        <location evidence="1 10">Golgi apparatus membrane</location>
        <topology evidence="1 10">Single-pass type II membrane protein</topology>
    </subcellularLocation>
</comment>